<keyword evidence="4" id="KW-1185">Reference proteome</keyword>
<feature type="transmembrane region" description="Helical" evidence="1">
    <location>
        <begin position="298"/>
        <end position="316"/>
    </location>
</feature>
<dbReference type="Gene3D" id="2.60.40.10">
    <property type="entry name" value="Immunoglobulins"/>
    <property type="match status" value="1"/>
</dbReference>
<evidence type="ECO:0000313" key="4">
    <source>
        <dbReference type="Proteomes" id="UP001519460"/>
    </source>
</evidence>
<evidence type="ECO:0000256" key="2">
    <source>
        <dbReference type="SAM" id="SignalP"/>
    </source>
</evidence>
<keyword evidence="1" id="KW-0812">Transmembrane</keyword>
<dbReference type="EMBL" id="JACVVK020000190">
    <property type="protein sequence ID" value="KAK7485736.1"/>
    <property type="molecule type" value="Genomic_DNA"/>
</dbReference>
<organism evidence="3 4">
    <name type="scientific">Batillaria attramentaria</name>
    <dbReference type="NCBI Taxonomy" id="370345"/>
    <lineage>
        <taxon>Eukaryota</taxon>
        <taxon>Metazoa</taxon>
        <taxon>Spiralia</taxon>
        <taxon>Lophotrochozoa</taxon>
        <taxon>Mollusca</taxon>
        <taxon>Gastropoda</taxon>
        <taxon>Caenogastropoda</taxon>
        <taxon>Sorbeoconcha</taxon>
        <taxon>Cerithioidea</taxon>
        <taxon>Batillariidae</taxon>
        <taxon>Batillaria</taxon>
    </lineage>
</organism>
<name>A0ABD0KFD2_9CAEN</name>
<dbReference type="SUPFAM" id="SSF48726">
    <property type="entry name" value="Immunoglobulin"/>
    <property type="match status" value="1"/>
</dbReference>
<feature type="chain" id="PRO_5044877166" description="Ig-like domain-containing protein" evidence="2">
    <location>
        <begin position="29"/>
        <end position="323"/>
    </location>
</feature>
<gene>
    <name evidence="3" type="ORF">BaRGS_00023037</name>
</gene>
<keyword evidence="1" id="KW-0472">Membrane</keyword>
<proteinExistence type="predicted"/>
<dbReference type="InterPro" id="IPR036179">
    <property type="entry name" value="Ig-like_dom_sf"/>
</dbReference>
<dbReference type="Proteomes" id="UP001519460">
    <property type="component" value="Unassembled WGS sequence"/>
</dbReference>
<comment type="caution">
    <text evidence="3">The sequence shown here is derived from an EMBL/GenBank/DDBJ whole genome shotgun (WGS) entry which is preliminary data.</text>
</comment>
<accession>A0ABD0KFD2</accession>
<feature type="signal peptide" evidence="2">
    <location>
        <begin position="1"/>
        <end position="28"/>
    </location>
</feature>
<keyword evidence="1" id="KW-1133">Transmembrane helix</keyword>
<keyword evidence="2" id="KW-0732">Signal</keyword>
<reference evidence="3 4" key="1">
    <citation type="journal article" date="2023" name="Sci. Data">
        <title>Genome assembly of the Korean intertidal mud-creeper Batillaria attramentaria.</title>
        <authorList>
            <person name="Patra A.K."/>
            <person name="Ho P.T."/>
            <person name="Jun S."/>
            <person name="Lee S.J."/>
            <person name="Kim Y."/>
            <person name="Won Y.J."/>
        </authorList>
    </citation>
    <scope>NUCLEOTIDE SEQUENCE [LARGE SCALE GENOMIC DNA]</scope>
    <source>
        <strain evidence="3">Wonlab-2016</strain>
    </source>
</reference>
<evidence type="ECO:0008006" key="5">
    <source>
        <dbReference type="Google" id="ProtNLM"/>
    </source>
</evidence>
<dbReference type="AlphaFoldDB" id="A0ABD0KFD2"/>
<sequence length="323" mass="35583">MTMSWPPYAGHTLLYVLLFISCSGLTASDVSKLGQPQLSLCLTKDVTFTCDMSQFSTEPYRVDAIQLRKHTGNKREVNLATVSASGVWLASLLTSPDKFSVSGNVEPTNILESRLDVTIADVTDLDFGTYACTITYTEHSPDTSSLKWTSKEIVVNSKTQNSVEEVPGFRLHPQTGLKLHCAYAVSGLSDFAAPYRFTIKPKQKDAVAVWVKGSAVKCSKNVICTSGNYSAAYHFVVAHIMDLSCEDVFQYQCYVETSDRTVKAVEAYFNLEECHGGKHCAETRKNGRPKKNIAQNIVFNWIGFTACIVLSLAVEVHRGCGNM</sequence>
<evidence type="ECO:0000313" key="3">
    <source>
        <dbReference type="EMBL" id="KAK7485736.1"/>
    </source>
</evidence>
<dbReference type="InterPro" id="IPR013783">
    <property type="entry name" value="Ig-like_fold"/>
</dbReference>
<protein>
    <recommendedName>
        <fullName evidence="5">Ig-like domain-containing protein</fullName>
    </recommendedName>
</protein>
<evidence type="ECO:0000256" key="1">
    <source>
        <dbReference type="SAM" id="Phobius"/>
    </source>
</evidence>